<dbReference type="RefSeq" id="WP_062853649.1">
    <property type="nucleotide sequence ID" value="NZ_CP010883.1"/>
</dbReference>
<accession>A0A8H9MT50</accession>
<proteinExistence type="predicted"/>
<sequence>MFGEYTPLMKPGLLKRRLANGRAKLHPQLGLEKLCPRCGEFWPQDTLFWAECLSRPDGLQTWCKACTAEHQRVQSKAA</sequence>
<organism evidence="1">
    <name type="scientific">Vibrio parahaemolyticus</name>
    <dbReference type="NCBI Taxonomy" id="670"/>
    <lineage>
        <taxon>Bacteria</taxon>
        <taxon>Pseudomonadati</taxon>
        <taxon>Pseudomonadota</taxon>
        <taxon>Gammaproteobacteria</taxon>
        <taxon>Vibrionales</taxon>
        <taxon>Vibrionaceae</taxon>
        <taxon>Vibrio</taxon>
    </lineage>
</organism>
<reference evidence="1" key="1">
    <citation type="journal article" date="2018" name="Genome Biol.">
        <title>SKESA: strategic k-mer extension for scrupulous assemblies.</title>
        <authorList>
            <person name="Souvorov A."/>
            <person name="Agarwala R."/>
            <person name="Lipman D.J."/>
        </authorList>
    </citation>
    <scope>NUCLEOTIDE SEQUENCE</scope>
    <source>
        <strain evidence="1">1930</strain>
    </source>
</reference>
<comment type="caution">
    <text evidence="1">The sequence shown here is derived from an EMBL/GenBank/DDBJ whole genome shotgun (WGS) entry which is preliminary data.</text>
</comment>
<dbReference type="Proteomes" id="UP000856022">
    <property type="component" value="Unassembled WGS sequence"/>
</dbReference>
<gene>
    <name evidence="1" type="ORF">I7278_17525</name>
    <name evidence="2" type="ORF">I7278_27765</name>
</gene>
<dbReference type="EMBL" id="DACQKT010000009">
    <property type="protein sequence ID" value="HAS6678605.1"/>
    <property type="molecule type" value="Genomic_DNA"/>
</dbReference>
<evidence type="ECO:0000313" key="1">
    <source>
        <dbReference type="EMBL" id="HAS6678605.1"/>
    </source>
</evidence>
<reference evidence="1" key="2">
    <citation type="submission" date="2019-12" db="EMBL/GenBank/DDBJ databases">
        <authorList>
            <consortium name="NCBI Pathogen Detection Project"/>
        </authorList>
    </citation>
    <scope>NUCLEOTIDE SEQUENCE</scope>
    <source>
        <strain evidence="1">1930</strain>
    </source>
</reference>
<dbReference type="EMBL" id="DACQKT010000082">
    <property type="protein sequence ID" value="HAS6680559.1"/>
    <property type="molecule type" value="Genomic_DNA"/>
</dbReference>
<dbReference type="AlphaFoldDB" id="A0A8H9MT50"/>
<name>A0A8H9MT50_VIBPH</name>
<protein>
    <submittedName>
        <fullName evidence="1">Uncharacterized protein</fullName>
    </submittedName>
</protein>
<evidence type="ECO:0000313" key="2">
    <source>
        <dbReference type="EMBL" id="HAS6680559.1"/>
    </source>
</evidence>